<evidence type="ECO:0000256" key="9">
    <source>
        <dbReference type="ARBA" id="ARBA00022801"/>
    </source>
</evidence>
<dbReference type="STRING" id="69332.A0A388M7U6"/>
<evidence type="ECO:0000259" key="12">
    <source>
        <dbReference type="SMART" id="SM00849"/>
    </source>
</evidence>
<comment type="cofactor">
    <cofactor evidence="2">
        <name>Zn(2+)</name>
        <dbReference type="ChEBI" id="CHEBI:29105"/>
    </cofactor>
</comment>
<dbReference type="InterPro" id="IPR017782">
    <property type="entry name" value="Hydroxyacylglutathione_Hdrlase"/>
</dbReference>
<dbReference type="OrthoDB" id="515692at2759"/>
<dbReference type="InterPro" id="IPR050110">
    <property type="entry name" value="Glyoxalase_II_hydrolase"/>
</dbReference>
<protein>
    <recommendedName>
        <fullName evidence="7">hydroxyacylglutathione hydrolase</fullName>
        <ecNumber evidence="7">3.1.2.6</ecNumber>
    </recommendedName>
    <alternativeName>
        <fullName evidence="11">Glyoxalase II</fullName>
    </alternativeName>
</protein>
<comment type="catalytic activity">
    <reaction evidence="1">
        <text>an S-(2-hydroxyacyl)glutathione + H2O = a 2-hydroxy carboxylate + glutathione + H(+)</text>
        <dbReference type="Rhea" id="RHEA:21864"/>
        <dbReference type="ChEBI" id="CHEBI:15377"/>
        <dbReference type="ChEBI" id="CHEBI:15378"/>
        <dbReference type="ChEBI" id="CHEBI:57925"/>
        <dbReference type="ChEBI" id="CHEBI:58896"/>
        <dbReference type="ChEBI" id="CHEBI:71261"/>
        <dbReference type="EC" id="3.1.2.6"/>
    </reaction>
</comment>
<evidence type="ECO:0000256" key="5">
    <source>
        <dbReference type="ARBA" id="ARBA00004963"/>
    </source>
</evidence>
<dbReference type="InterPro" id="IPR035680">
    <property type="entry name" value="Clx_II_MBL"/>
</dbReference>
<comment type="pathway">
    <text evidence="5">Secondary metabolite metabolism; methylglyoxal degradation; (R)-lactate from methylglyoxal: step 2/2.</text>
</comment>
<evidence type="ECO:0000256" key="8">
    <source>
        <dbReference type="ARBA" id="ARBA00022723"/>
    </source>
</evidence>
<dbReference type="Pfam" id="PF00753">
    <property type="entry name" value="Lactamase_B"/>
    <property type="match status" value="1"/>
</dbReference>
<dbReference type="Proteomes" id="UP000265515">
    <property type="component" value="Unassembled WGS sequence"/>
</dbReference>
<keyword evidence="9" id="KW-0378">Hydrolase</keyword>
<dbReference type="GO" id="GO:0046872">
    <property type="term" value="F:metal ion binding"/>
    <property type="evidence" value="ECO:0007669"/>
    <property type="project" value="UniProtKB-KW"/>
</dbReference>
<dbReference type="SUPFAM" id="SSF56281">
    <property type="entry name" value="Metallo-hydrolase/oxidoreductase"/>
    <property type="match status" value="1"/>
</dbReference>
<dbReference type="FunFam" id="3.60.15.10:FF:000019">
    <property type="entry name" value="Hydroxyacylglutathione hydrolase, mitochondrial"/>
    <property type="match status" value="1"/>
</dbReference>
<dbReference type="NCBIfam" id="TIGR03413">
    <property type="entry name" value="GSH_gloB"/>
    <property type="match status" value="1"/>
</dbReference>
<gene>
    <name evidence="13" type="ORF">CBR_g51006</name>
</gene>
<evidence type="ECO:0000256" key="6">
    <source>
        <dbReference type="ARBA" id="ARBA00006759"/>
    </source>
</evidence>
<evidence type="ECO:0000256" key="11">
    <source>
        <dbReference type="ARBA" id="ARBA00031044"/>
    </source>
</evidence>
<dbReference type="PANTHER" id="PTHR43705">
    <property type="entry name" value="HYDROXYACYLGLUTATHIONE HYDROLASE"/>
    <property type="match status" value="1"/>
</dbReference>
<evidence type="ECO:0000256" key="10">
    <source>
        <dbReference type="ARBA" id="ARBA00022833"/>
    </source>
</evidence>
<dbReference type="Gene3D" id="3.60.15.10">
    <property type="entry name" value="Ribonuclease Z/Hydroxyacylglutathione hydrolase-like"/>
    <property type="match status" value="1"/>
</dbReference>
<comment type="cofactor">
    <cofactor evidence="3">
        <name>Fe(2+)</name>
        <dbReference type="ChEBI" id="CHEBI:29033"/>
    </cofactor>
</comment>
<evidence type="ECO:0000256" key="2">
    <source>
        <dbReference type="ARBA" id="ARBA00001947"/>
    </source>
</evidence>
<dbReference type="PANTHER" id="PTHR43705:SF1">
    <property type="entry name" value="HYDROXYACYLGLUTATHIONE HYDROLASE GLOB"/>
    <property type="match status" value="1"/>
</dbReference>
<evidence type="ECO:0000256" key="1">
    <source>
        <dbReference type="ARBA" id="ARBA00001623"/>
    </source>
</evidence>
<evidence type="ECO:0000256" key="3">
    <source>
        <dbReference type="ARBA" id="ARBA00001954"/>
    </source>
</evidence>
<dbReference type="GO" id="GO:0019243">
    <property type="term" value="P:methylglyoxal catabolic process to D-lactate via S-lactoyl-glutathione"/>
    <property type="evidence" value="ECO:0007669"/>
    <property type="project" value="InterPro"/>
</dbReference>
<feature type="domain" description="Metallo-beta-lactamase" evidence="12">
    <location>
        <begin position="116"/>
        <end position="275"/>
    </location>
</feature>
<dbReference type="AlphaFoldDB" id="A0A388M7U6"/>
<sequence>MALHISNTAFVKALSRLSPATGRPVVGCRRSPWVHLHLPLRQRPVGRDCLCAQSTVVGARRVWLSGRPRVDGQRQSSLTCALQKKSMAFGSSEVGSNVMPGVKAELGIELVPCFSDNYAYLIHDEEKGVTGIVDPSEARPVIKALEKRGLALTHILNTHHHHDHTGGNLELKRRYGGAQVVGPAADKARIPGIDVALQEGDTWHFGSHLMHVLDTPGHTRGHVCFYFPASNAVFTGDTLFSVGCGRLFEGTPDQMWSSLSKLISLPAKTRVFCGHEYTEANVRFALSVEPDNEELQARAQEVKEMRTRGKPTIPSTIGLECATNPFLRPSSEELRRRLKMGGNANDVDVFAAARRAKDRF</sequence>
<keyword evidence="14" id="KW-1185">Reference proteome</keyword>
<dbReference type="SMART" id="SM00849">
    <property type="entry name" value="Lactamase_B"/>
    <property type="match status" value="1"/>
</dbReference>
<accession>A0A388M7U6</accession>
<comment type="caution">
    <text evidence="13">The sequence shown here is derived from an EMBL/GenBank/DDBJ whole genome shotgun (WGS) entry which is preliminary data.</text>
</comment>
<evidence type="ECO:0000313" key="14">
    <source>
        <dbReference type="Proteomes" id="UP000265515"/>
    </source>
</evidence>
<dbReference type="OMA" id="CVWPGMR"/>
<name>A0A388M7U6_CHABU</name>
<organism evidence="13 14">
    <name type="scientific">Chara braunii</name>
    <name type="common">Braun's stonewort</name>
    <dbReference type="NCBI Taxonomy" id="69332"/>
    <lineage>
        <taxon>Eukaryota</taxon>
        <taxon>Viridiplantae</taxon>
        <taxon>Streptophyta</taxon>
        <taxon>Charophyceae</taxon>
        <taxon>Charales</taxon>
        <taxon>Characeae</taxon>
        <taxon>Chara</taxon>
    </lineage>
</organism>
<comment type="cofactor">
    <cofactor evidence="4">
        <name>Fe(3+)</name>
        <dbReference type="ChEBI" id="CHEBI:29034"/>
    </cofactor>
</comment>
<keyword evidence="10" id="KW-0862">Zinc</keyword>
<dbReference type="CDD" id="cd07723">
    <property type="entry name" value="hydroxyacylglutathione_hydrolase_MBL-fold"/>
    <property type="match status" value="1"/>
</dbReference>
<comment type="similarity">
    <text evidence="6">Belongs to the metallo-beta-lactamase superfamily. Glyoxalase II family.</text>
</comment>
<evidence type="ECO:0000256" key="4">
    <source>
        <dbReference type="ARBA" id="ARBA00001965"/>
    </source>
</evidence>
<dbReference type="Pfam" id="PF16123">
    <property type="entry name" value="HAGH_C"/>
    <property type="match status" value="1"/>
</dbReference>
<dbReference type="InterPro" id="IPR032282">
    <property type="entry name" value="HAGH_C"/>
</dbReference>
<evidence type="ECO:0000256" key="7">
    <source>
        <dbReference type="ARBA" id="ARBA00011917"/>
    </source>
</evidence>
<dbReference type="HAMAP" id="MF_01374">
    <property type="entry name" value="Glyoxalase_2"/>
    <property type="match status" value="1"/>
</dbReference>
<dbReference type="InterPro" id="IPR001279">
    <property type="entry name" value="Metallo-B-lactamas"/>
</dbReference>
<dbReference type="EC" id="3.1.2.6" evidence="7"/>
<dbReference type="InterPro" id="IPR036866">
    <property type="entry name" value="RibonucZ/Hydroxyglut_hydro"/>
</dbReference>
<reference evidence="13 14" key="1">
    <citation type="journal article" date="2018" name="Cell">
        <title>The Chara Genome: Secondary Complexity and Implications for Plant Terrestrialization.</title>
        <authorList>
            <person name="Nishiyama T."/>
            <person name="Sakayama H."/>
            <person name="Vries J.D."/>
            <person name="Buschmann H."/>
            <person name="Saint-Marcoux D."/>
            <person name="Ullrich K.K."/>
            <person name="Haas F.B."/>
            <person name="Vanderstraeten L."/>
            <person name="Becker D."/>
            <person name="Lang D."/>
            <person name="Vosolsobe S."/>
            <person name="Rombauts S."/>
            <person name="Wilhelmsson P.K.I."/>
            <person name="Janitza P."/>
            <person name="Kern R."/>
            <person name="Heyl A."/>
            <person name="Rumpler F."/>
            <person name="Villalobos L.I.A.C."/>
            <person name="Clay J.M."/>
            <person name="Skokan R."/>
            <person name="Toyoda A."/>
            <person name="Suzuki Y."/>
            <person name="Kagoshima H."/>
            <person name="Schijlen E."/>
            <person name="Tajeshwar N."/>
            <person name="Catarino B."/>
            <person name="Hetherington A.J."/>
            <person name="Saltykova A."/>
            <person name="Bonnot C."/>
            <person name="Breuninger H."/>
            <person name="Symeonidi A."/>
            <person name="Radhakrishnan G.V."/>
            <person name="Van Nieuwerburgh F."/>
            <person name="Deforce D."/>
            <person name="Chang C."/>
            <person name="Karol K.G."/>
            <person name="Hedrich R."/>
            <person name="Ulvskov P."/>
            <person name="Glockner G."/>
            <person name="Delwiche C.F."/>
            <person name="Petrasek J."/>
            <person name="Van de Peer Y."/>
            <person name="Friml J."/>
            <person name="Beilby M."/>
            <person name="Dolan L."/>
            <person name="Kohara Y."/>
            <person name="Sugano S."/>
            <person name="Fujiyama A."/>
            <person name="Delaux P.-M."/>
            <person name="Quint M."/>
            <person name="TheiBen G."/>
            <person name="Hagemann M."/>
            <person name="Harholt J."/>
            <person name="Dunand C."/>
            <person name="Zachgo S."/>
            <person name="Langdale J."/>
            <person name="Maumus F."/>
            <person name="Straeten D.V.D."/>
            <person name="Gould S.B."/>
            <person name="Rensing S.A."/>
        </authorList>
    </citation>
    <scope>NUCLEOTIDE SEQUENCE [LARGE SCALE GENOMIC DNA]</scope>
    <source>
        <strain evidence="13 14">S276</strain>
    </source>
</reference>
<dbReference type="Gramene" id="GBG90658">
    <property type="protein sequence ID" value="GBG90658"/>
    <property type="gene ID" value="CBR_g51006"/>
</dbReference>
<evidence type="ECO:0000313" key="13">
    <source>
        <dbReference type="EMBL" id="GBG90658.1"/>
    </source>
</evidence>
<keyword evidence="8" id="KW-0479">Metal-binding</keyword>
<dbReference type="EMBL" id="BFEA01000830">
    <property type="protein sequence ID" value="GBG90658.1"/>
    <property type="molecule type" value="Genomic_DNA"/>
</dbReference>
<dbReference type="GO" id="GO:0004416">
    <property type="term" value="F:hydroxyacylglutathione hydrolase activity"/>
    <property type="evidence" value="ECO:0007669"/>
    <property type="project" value="UniProtKB-EC"/>
</dbReference>
<proteinExistence type="inferred from homology"/>